<comment type="similarity">
    <text evidence="1">Belongs to the formin homology family.</text>
</comment>
<gene>
    <name evidence="5" type="ORF">DME_LOCUS10594</name>
</gene>
<dbReference type="InterPro" id="IPR043592">
    <property type="entry name" value="FMNL_animal"/>
</dbReference>
<organism evidence="6 8">
    <name type="scientific">Dracunculus medinensis</name>
    <name type="common">Guinea worm</name>
    <dbReference type="NCBI Taxonomy" id="318479"/>
    <lineage>
        <taxon>Eukaryota</taxon>
        <taxon>Metazoa</taxon>
        <taxon>Ecdysozoa</taxon>
        <taxon>Nematoda</taxon>
        <taxon>Chromadorea</taxon>
        <taxon>Rhabditida</taxon>
        <taxon>Spirurina</taxon>
        <taxon>Dracunculoidea</taxon>
        <taxon>Dracunculidae</taxon>
        <taxon>Dracunculus</taxon>
    </lineage>
</organism>
<dbReference type="WBParaSite" id="DME_0000909001-mRNA-1">
    <property type="protein sequence ID" value="DME_0000909001-mRNA-1"/>
    <property type="gene ID" value="DME_0000909001"/>
</dbReference>
<feature type="compositionally biased region" description="Low complexity" evidence="3">
    <location>
        <begin position="311"/>
        <end position="323"/>
    </location>
</feature>
<feature type="region of interest" description="Disordered" evidence="3">
    <location>
        <begin position="189"/>
        <end position="237"/>
    </location>
</feature>
<dbReference type="AlphaFoldDB" id="A0A0N4UMK8"/>
<name>A0A0N4UMK8_DRAME</name>
<evidence type="ECO:0000313" key="5">
    <source>
        <dbReference type="EMBL" id="VDN60621.1"/>
    </source>
</evidence>
<feature type="region of interest" description="Disordered" evidence="3">
    <location>
        <begin position="310"/>
        <end position="329"/>
    </location>
</feature>
<keyword evidence="2" id="KW-0175">Coiled coil</keyword>
<dbReference type="GO" id="GO:0030866">
    <property type="term" value="P:cortical actin cytoskeleton organization"/>
    <property type="evidence" value="ECO:0007669"/>
    <property type="project" value="TreeGrafter"/>
</dbReference>
<reference evidence="8" key="1">
    <citation type="submission" date="2016-04" db="UniProtKB">
        <authorList>
            <consortium name="WormBaseParasite"/>
        </authorList>
    </citation>
    <scope>IDENTIFICATION</scope>
</reference>
<dbReference type="Pfam" id="PF02181">
    <property type="entry name" value="FH2"/>
    <property type="match status" value="1"/>
</dbReference>
<dbReference type="Gene3D" id="3.30.160.60">
    <property type="entry name" value="Classic Zinc Finger"/>
    <property type="match status" value="1"/>
</dbReference>
<sequence length="675" mass="74771">MLVNGTLTAATTHTTAMIPPNAINATNSTTTTTTTSGDLAAFLAASSNCISETVFGNQINLNDAATLFSLLAQQQQQALLQRLQAAQRENSRQKNAIQEKKRSYPCTFQYCVLCQKNVHSSKLPCHIRQCHVAKPMFRCPACDFTSTYSKNNVKSHMVSLHGLGGDPISFMEQYAGQVEEYMKKCFPNVRGRGRPIHTNGDRQSPNSPVSPQNGQTSASRRGSINNSPPNASNNQNIPISLNDQLWALNQPHYIKNENNIASDSRPIFDAKSSPTETQNVSATADVKTGKAIKLEPIENGNNKLLDVALPSSEGEASSATSEGDNLISEGDGDEVVANAANTIQDITNHRKSSIFIRLNLASFAPFFGESIFLNEEQLKKVAEVRKQINLRNFEIMFAVDRMDLDVLPVESVDLIQSIAPSAIDIHRFKTYEMSNSVSCLNESEQFILQLAKIERVAENLSAMSHMGHFIKEANNLLQQLDELRQAAKTLIESDVLFALLHLFLTCGNIICGDFNAQTIKGYRTSCILQMCSFKFPTSETTLLMVVVKEIISHFPELKKLDDLISAVEKGAKIKFSALTTAICDFYSNHLFTMAELDRIKKTSSISAFISTSEPLLIELIDSFRQTKEKLISMLKYFGEIVEINESALEPELFFQTILAFCNKLQTAFDEFAIKP</sequence>
<protein>
    <submittedName>
        <fullName evidence="8">FH2 domain-containing protein</fullName>
    </submittedName>
</protein>
<dbReference type="EMBL" id="UYYG01001227">
    <property type="protein sequence ID" value="VDN60621.1"/>
    <property type="molecule type" value="Genomic_DNA"/>
</dbReference>
<feature type="coiled-coil region" evidence="2">
    <location>
        <begin position="76"/>
        <end position="103"/>
    </location>
</feature>
<evidence type="ECO:0000259" key="4">
    <source>
        <dbReference type="PROSITE" id="PS51444"/>
    </source>
</evidence>
<dbReference type="Proteomes" id="UP000038040">
    <property type="component" value="Unplaced"/>
</dbReference>
<dbReference type="SUPFAM" id="SSF101447">
    <property type="entry name" value="Formin homology 2 domain (FH2 domain)"/>
    <property type="match status" value="1"/>
</dbReference>
<accession>A0A0N4UMK8</accession>
<dbReference type="Gene3D" id="1.20.58.2220">
    <property type="entry name" value="Formin, FH2 domain"/>
    <property type="match status" value="1"/>
</dbReference>
<keyword evidence="7" id="KW-1185">Reference proteome</keyword>
<dbReference type="GO" id="GO:0005829">
    <property type="term" value="C:cytosol"/>
    <property type="evidence" value="ECO:0007669"/>
    <property type="project" value="TreeGrafter"/>
</dbReference>
<dbReference type="InterPro" id="IPR015425">
    <property type="entry name" value="FH2_Formin"/>
</dbReference>
<feature type="domain" description="FH2" evidence="4">
    <location>
        <begin position="308"/>
        <end position="675"/>
    </location>
</feature>
<evidence type="ECO:0000256" key="3">
    <source>
        <dbReference type="SAM" id="MobiDB-lite"/>
    </source>
</evidence>
<evidence type="ECO:0000313" key="7">
    <source>
        <dbReference type="Proteomes" id="UP000274756"/>
    </source>
</evidence>
<evidence type="ECO:0000313" key="8">
    <source>
        <dbReference type="WBParaSite" id="DME_0000909001-mRNA-1"/>
    </source>
</evidence>
<feature type="compositionally biased region" description="Polar residues" evidence="3">
    <location>
        <begin position="201"/>
        <end position="222"/>
    </location>
</feature>
<dbReference type="PANTHER" id="PTHR45857">
    <property type="entry name" value="FORMIN-LIKE PROTEIN"/>
    <property type="match status" value="1"/>
</dbReference>
<dbReference type="InterPro" id="IPR042201">
    <property type="entry name" value="FH2_Formin_sf"/>
</dbReference>
<dbReference type="SMART" id="SM00498">
    <property type="entry name" value="FH2"/>
    <property type="match status" value="1"/>
</dbReference>
<reference evidence="5 7" key="2">
    <citation type="submission" date="2018-11" db="EMBL/GenBank/DDBJ databases">
        <authorList>
            <consortium name="Pathogen Informatics"/>
        </authorList>
    </citation>
    <scope>NUCLEOTIDE SEQUENCE [LARGE SCALE GENOMIC DNA]</scope>
</reference>
<dbReference type="GO" id="GO:0016477">
    <property type="term" value="P:cell migration"/>
    <property type="evidence" value="ECO:0007669"/>
    <property type="project" value="TreeGrafter"/>
</dbReference>
<dbReference type="PROSITE" id="PS51444">
    <property type="entry name" value="FH2"/>
    <property type="match status" value="1"/>
</dbReference>
<dbReference type="STRING" id="318479.A0A0N4UMK8"/>
<dbReference type="Proteomes" id="UP000274756">
    <property type="component" value="Unassembled WGS sequence"/>
</dbReference>
<evidence type="ECO:0000256" key="2">
    <source>
        <dbReference type="SAM" id="Coils"/>
    </source>
</evidence>
<feature type="coiled-coil region" evidence="2">
    <location>
        <begin position="466"/>
        <end position="493"/>
    </location>
</feature>
<dbReference type="OrthoDB" id="1668162at2759"/>
<proteinExistence type="inferred from homology"/>
<feature type="compositionally biased region" description="Low complexity" evidence="3">
    <location>
        <begin position="223"/>
        <end position="237"/>
    </location>
</feature>
<evidence type="ECO:0000313" key="6">
    <source>
        <dbReference type="Proteomes" id="UP000038040"/>
    </source>
</evidence>
<dbReference type="GO" id="GO:0008360">
    <property type="term" value="P:regulation of cell shape"/>
    <property type="evidence" value="ECO:0007669"/>
    <property type="project" value="TreeGrafter"/>
</dbReference>
<dbReference type="PANTHER" id="PTHR45857:SF8">
    <property type="entry name" value="FORMIN-HOMOLOGY AND ZINC FINGER DOMAINS PROTEIN 1"/>
    <property type="match status" value="1"/>
</dbReference>
<evidence type="ECO:0000256" key="1">
    <source>
        <dbReference type="ARBA" id="ARBA00023449"/>
    </source>
</evidence>
<dbReference type="GO" id="GO:0051015">
    <property type="term" value="F:actin filament binding"/>
    <property type="evidence" value="ECO:0007669"/>
    <property type="project" value="TreeGrafter"/>
</dbReference>